<evidence type="ECO:0000259" key="3">
    <source>
        <dbReference type="PROSITE" id="PS50943"/>
    </source>
</evidence>
<gene>
    <name evidence="4" type="ORF">H8S76_00365</name>
</gene>
<dbReference type="Pfam" id="PF01381">
    <property type="entry name" value="HTH_3"/>
    <property type="match status" value="1"/>
</dbReference>
<evidence type="ECO:0000256" key="2">
    <source>
        <dbReference type="SAM" id="Phobius"/>
    </source>
</evidence>
<dbReference type="PROSITE" id="PS50943">
    <property type="entry name" value="HTH_CROC1"/>
    <property type="match status" value="1"/>
</dbReference>
<dbReference type="SMART" id="SM00530">
    <property type="entry name" value="HTH_XRE"/>
    <property type="match status" value="1"/>
</dbReference>
<sequence>MFEIDKERFGAFLLELRKEKGYTQKQLAEKLFVSDKAVSKWERGLSLPDITLLGPLAEILGVTVTELLQAQRISEEKTLTKPEVDALVSGSLRLSAEEQEEKRLKQRKNMIRYLLCMALAGVEIWLLLYAEVGKEIFFTGFFTIEGLSFLFGAWFLLFARETLPAFYDENKINYYSQGPFRIHIAGVYFNNRNWPHVLRAGRISMLGIAVINPLLNFLLLKATGEVLWRRYEGYVCLAVVLCTVFIPIVAVAKKNE</sequence>
<dbReference type="Gene3D" id="1.10.260.40">
    <property type="entry name" value="lambda repressor-like DNA-binding domains"/>
    <property type="match status" value="1"/>
</dbReference>
<dbReference type="InterPro" id="IPR010982">
    <property type="entry name" value="Lambda_DNA-bd_dom_sf"/>
</dbReference>
<feature type="domain" description="HTH cro/C1-type" evidence="3">
    <location>
        <begin position="13"/>
        <end position="67"/>
    </location>
</feature>
<feature type="transmembrane region" description="Helical" evidence="2">
    <location>
        <begin position="200"/>
        <end position="219"/>
    </location>
</feature>
<reference evidence="4 5" key="1">
    <citation type="submission" date="2020-08" db="EMBL/GenBank/DDBJ databases">
        <title>Genome public.</title>
        <authorList>
            <person name="Liu C."/>
            <person name="Sun Q."/>
        </authorList>
    </citation>
    <scope>NUCLEOTIDE SEQUENCE [LARGE SCALE GENOMIC DNA]</scope>
    <source>
        <strain evidence="4 5">NSJ-34</strain>
    </source>
</reference>
<evidence type="ECO:0000313" key="5">
    <source>
        <dbReference type="Proteomes" id="UP000654573"/>
    </source>
</evidence>
<dbReference type="RefSeq" id="WP_033140805.1">
    <property type="nucleotide sequence ID" value="NZ_JACOOU010000001.1"/>
</dbReference>
<dbReference type="CDD" id="cd00093">
    <property type="entry name" value="HTH_XRE"/>
    <property type="match status" value="1"/>
</dbReference>
<dbReference type="PANTHER" id="PTHR46558">
    <property type="entry name" value="TRACRIPTIONAL REGULATORY PROTEIN-RELATED-RELATED"/>
    <property type="match status" value="1"/>
</dbReference>
<keyword evidence="2" id="KW-1133">Transmembrane helix</keyword>
<organism evidence="4 5">
    <name type="scientific">Blautia celeris</name>
    <dbReference type="NCBI Taxonomy" id="2763026"/>
    <lineage>
        <taxon>Bacteria</taxon>
        <taxon>Bacillati</taxon>
        <taxon>Bacillota</taxon>
        <taxon>Clostridia</taxon>
        <taxon>Lachnospirales</taxon>
        <taxon>Lachnospiraceae</taxon>
        <taxon>Blautia</taxon>
    </lineage>
</organism>
<dbReference type="SUPFAM" id="SSF47413">
    <property type="entry name" value="lambda repressor-like DNA-binding domains"/>
    <property type="match status" value="1"/>
</dbReference>
<keyword evidence="2" id="KW-0812">Transmembrane</keyword>
<evidence type="ECO:0000256" key="1">
    <source>
        <dbReference type="ARBA" id="ARBA00023125"/>
    </source>
</evidence>
<feature type="transmembrane region" description="Helical" evidence="2">
    <location>
        <begin position="231"/>
        <end position="252"/>
    </location>
</feature>
<accession>A0ABR7F7V7</accession>
<dbReference type="InterPro" id="IPR001387">
    <property type="entry name" value="Cro/C1-type_HTH"/>
</dbReference>
<keyword evidence="5" id="KW-1185">Reference proteome</keyword>
<keyword evidence="1" id="KW-0238">DNA-binding</keyword>
<keyword evidence="2" id="KW-0472">Membrane</keyword>
<feature type="transmembrane region" description="Helical" evidence="2">
    <location>
        <begin position="136"/>
        <end position="157"/>
    </location>
</feature>
<proteinExistence type="predicted"/>
<protein>
    <submittedName>
        <fullName evidence="4">Helix-turn-helix transcriptional regulator</fullName>
    </submittedName>
</protein>
<name>A0ABR7F7V7_9FIRM</name>
<feature type="transmembrane region" description="Helical" evidence="2">
    <location>
        <begin position="111"/>
        <end position="130"/>
    </location>
</feature>
<dbReference type="PANTHER" id="PTHR46558:SF11">
    <property type="entry name" value="HTH-TYPE TRANSCRIPTIONAL REGULATOR XRE"/>
    <property type="match status" value="1"/>
</dbReference>
<dbReference type="Proteomes" id="UP000654573">
    <property type="component" value="Unassembled WGS sequence"/>
</dbReference>
<evidence type="ECO:0000313" key="4">
    <source>
        <dbReference type="EMBL" id="MBC5670690.1"/>
    </source>
</evidence>
<comment type="caution">
    <text evidence="4">The sequence shown here is derived from an EMBL/GenBank/DDBJ whole genome shotgun (WGS) entry which is preliminary data.</text>
</comment>
<dbReference type="EMBL" id="JACOOU010000001">
    <property type="protein sequence ID" value="MBC5670690.1"/>
    <property type="molecule type" value="Genomic_DNA"/>
</dbReference>